<dbReference type="AlphaFoldDB" id="A0A914YLN7"/>
<sequence>MWFKISVLFLLCILSFAETSRNLRKSQQQKRLGDHGLMEGPFNDNDKVDKKQNGYDMKSDNGDEAEKGYDVGKYLMDIFDKSQRSNDNGGYGNHEVAVKKKGILHLVEITLGGPTK</sequence>
<accession>A0A914YLN7</accession>
<evidence type="ECO:0000313" key="3">
    <source>
        <dbReference type="Proteomes" id="UP000887577"/>
    </source>
</evidence>
<evidence type="ECO:0000313" key="4">
    <source>
        <dbReference type="WBParaSite" id="PSU_v2.g21247.t1"/>
    </source>
</evidence>
<dbReference type="WBParaSite" id="PSU_v2.g21247.t1">
    <property type="protein sequence ID" value="PSU_v2.g21247.t1"/>
    <property type="gene ID" value="PSU_v2.g21247"/>
</dbReference>
<feature type="compositionally biased region" description="Basic and acidic residues" evidence="1">
    <location>
        <begin position="44"/>
        <end position="66"/>
    </location>
</feature>
<proteinExistence type="predicted"/>
<feature type="signal peptide" evidence="2">
    <location>
        <begin position="1"/>
        <end position="19"/>
    </location>
</feature>
<name>A0A914YLN7_9BILA</name>
<keyword evidence="3" id="KW-1185">Reference proteome</keyword>
<feature type="region of interest" description="Disordered" evidence="1">
    <location>
        <begin position="24"/>
        <end position="66"/>
    </location>
</feature>
<protein>
    <submittedName>
        <fullName evidence="4">Uncharacterized protein</fullName>
    </submittedName>
</protein>
<organism evidence="3 4">
    <name type="scientific">Panagrolaimus superbus</name>
    <dbReference type="NCBI Taxonomy" id="310955"/>
    <lineage>
        <taxon>Eukaryota</taxon>
        <taxon>Metazoa</taxon>
        <taxon>Ecdysozoa</taxon>
        <taxon>Nematoda</taxon>
        <taxon>Chromadorea</taxon>
        <taxon>Rhabditida</taxon>
        <taxon>Tylenchina</taxon>
        <taxon>Panagrolaimomorpha</taxon>
        <taxon>Panagrolaimoidea</taxon>
        <taxon>Panagrolaimidae</taxon>
        <taxon>Panagrolaimus</taxon>
    </lineage>
</organism>
<reference evidence="4" key="1">
    <citation type="submission" date="2022-11" db="UniProtKB">
        <authorList>
            <consortium name="WormBaseParasite"/>
        </authorList>
    </citation>
    <scope>IDENTIFICATION</scope>
</reference>
<keyword evidence="2" id="KW-0732">Signal</keyword>
<feature type="chain" id="PRO_5037964880" evidence="2">
    <location>
        <begin position="20"/>
        <end position="116"/>
    </location>
</feature>
<evidence type="ECO:0000256" key="1">
    <source>
        <dbReference type="SAM" id="MobiDB-lite"/>
    </source>
</evidence>
<evidence type="ECO:0000256" key="2">
    <source>
        <dbReference type="SAM" id="SignalP"/>
    </source>
</evidence>
<dbReference type="Proteomes" id="UP000887577">
    <property type="component" value="Unplaced"/>
</dbReference>